<protein>
    <submittedName>
        <fullName evidence="1">Uncharacterized protein</fullName>
    </submittedName>
</protein>
<sequence length="36" mass="4169">MFAVKEVNGFDDDFMSQLVPILKESWAHITNNNGYH</sequence>
<name>A0A382IIE8_9ZZZZ</name>
<dbReference type="AlphaFoldDB" id="A0A382IIE8"/>
<gene>
    <name evidence="1" type="ORF">METZ01_LOCUS251295</name>
</gene>
<proteinExistence type="predicted"/>
<reference evidence="1" key="1">
    <citation type="submission" date="2018-05" db="EMBL/GenBank/DDBJ databases">
        <authorList>
            <person name="Lanie J.A."/>
            <person name="Ng W.-L."/>
            <person name="Kazmierczak K.M."/>
            <person name="Andrzejewski T.M."/>
            <person name="Davidsen T.M."/>
            <person name="Wayne K.J."/>
            <person name="Tettelin H."/>
            <person name="Glass J.I."/>
            <person name="Rusch D."/>
            <person name="Podicherti R."/>
            <person name="Tsui H.-C.T."/>
            <person name="Winkler M.E."/>
        </authorList>
    </citation>
    <scope>NUCLEOTIDE SEQUENCE</scope>
</reference>
<accession>A0A382IIE8</accession>
<evidence type="ECO:0000313" key="1">
    <source>
        <dbReference type="EMBL" id="SVB98441.1"/>
    </source>
</evidence>
<dbReference type="EMBL" id="UINC01067097">
    <property type="protein sequence ID" value="SVB98441.1"/>
    <property type="molecule type" value="Genomic_DNA"/>
</dbReference>
<organism evidence="1">
    <name type="scientific">marine metagenome</name>
    <dbReference type="NCBI Taxonomy" id="408172"/>
    <lineage>
        <taxon>unclassified sequences</taxon>
        <taxon>metagenomes</taxon>
        <taxon>ecological metagenomes</taxon>
    </lineage>
</organism>
<feature type="non-terminal residue" evidence="1">
    <location>
        <position position="36"/>
    </location>
</feature>